<dbReference type="EMBL" id="VSRR010000432">
    <property type="protein sequence ID" value="MPC15502.1"/>
    <property type="molecule type" value="Genomic_DNA"/>
</dbReference>
<name>A0A5B7D0D5_PORTR</name>
<sequence length="120" mass="13479">MFASSLSGNTALNTSLELSDGSSQDFLMGTLTGDGLSRLVCPYCGKISRCLSHLQTHIRVHTGERPYACTYCSFRTTQKVALKEHIYTHTGEKPHLCPYCDFKCAKKCNLNSHIRRHHNM</sequence>
<dbReference type="AlphaFoldDB" id="A0A5B7D0D5"/>
<proteinExistence type="predicted"/>
<dbReference type="Gene3D" id="3.30.160.60">
    <property type="entry name" value="Classic Zinc Finger"/>
    <property type="match status" value="3"/>
</dbReference>
<evidence type="ECO:0000313" key="7">
    <source>
        <dbReference type="Proteomes" id="UP000324222"/>
    </source>
</evidence>
<dbReference type="FunFam" id="3.30.160.60:FF:002069">
    <property type="entry name" value="Uncharacterized protein"/>
    <property type="match status" value="1"/>
</dbReference>
<comment type="caution">
    <text evidence="6">The sequence shown here is derived from an EMBL/GenBank/DDBJ whole genome shotgun (WGS) entry which is preliminary data.</text>
</comment>
<dbReference type="PROSITE" id="PS50157">
    <property type="entry name" value="ZINC_FINGER_C2H2_2"/>
    <property type="match status" value="2"/>
</dbReference>
<dbReference type="PANTHER" id="PTHR23235:SF120">
    <property type="entry name" value="KRUPPEL-LIKE FACTOR 15"/>
    <property type="match status" value="1"/>
</dbReference>
<dbReference type="OrthoDB" id="1939479at2759"/>
<dbReference type="InterPro" id="IPR036236">
    <property type="entry name" value="Znf_C2H2_sf"/>
</dbReference>
<reference evidence="6 7" key="1">
    <citation type="submission" date="2019-05" db="EMBL/GenBank/DDBJ databases">
        <title>Another draft genome of Portunus trituberculatus and its Hox gene families provides insights of decapod evolution.</title>
        <authorList>
            <person name="Jeong J.-H."/>
            <person name="Song I."/>
            <person name="Kim S."/>
            <person name="Choi T."/>
            <person name="Kim D."/>
            <person name="Ryu S."/>
            <person name="Kim W."/>
        </authorList>
    </citation>
    <scope>NUCLEOTIDE SEQUENCE [LARGE SCALE GENOMIC DNA]</scope>
    <source>
        <tissue evidence="6">Muscle</tissue>
    </source>
</reference>
<evidence type="ECO:0000256" key="3">
    <source>
        <dbReference type="ARBA" id="ARBA00022833"/>
    </source>
</evidence>
<gene>
    <name evidence="6" type="primary">ZNF236_4</name>
    <name evidence="6" type="ORF">E2C01_008294</name>
</gene>
<dbReference type="GO" id="GO:0008270">
    <property type="term" value="F:zinc ion binding"/>
    <property type="evidence" value="ECO:0007669"/>
    <property type="project" value="UniProtKB-KW"/>
</dbReference>
<keyword evidence="7" id="KW-1185">Reference proteome</keyword>
<protein>
    <submittedName>
        <fullName evidence="6">Zinc finger protein 236</fullName>
    </submittedName>
</protein>
<dbReference type="SUPFAM" id="SSF57667">
    <property type="entry name" value="beta-beta-alpha zinc fingers"/>
    <property type="match status" value="2"/>
</dbReference>
<dbReference type="PROSITE" id="PS00028">
    <property type="entry name" value="ZINC_FINGER_C2H2_1"/>
    <property type="match status" value="1"/>
</dbReference>
<keyword evidence="1" id="KW-0479">Metal-binding</keyword>
<dbReference type="SMART" id="SM00355">
    <property type="entry name" value="ZnF_C2H2"/>
    <property type="match status" value="3"/>
</dbReference>
<accession>A0A5B7D0D5</accession>
<feature type="domain" description="C2H2-type" evidence="5">
    <location>
        <begin position="67"/>
        <end position="94"/>
    </location>
</feature>
<dbReference type="GO" id="GO:0000981">
    <property type="term" value="F:DNA-binding transcription factor activity, RNA polymerase II-specific"/>
    <property type="evidence" value="ECO:0007669"/>
    <property type="project" value="TreeGrafter"/>
</dbReference>
<evidence type="ECO:0000256" key="1">
    <source>
        <dbReference type="ARBA" id="ARBA00022723"/>
    </source>
</evidence>
<dbReference type="InterPro" id="IPR013087">
    <property type="entry name" value="Znf_C2H2_type"/>
</dbReference>
<evidence type="ECO:0000256" key="4">
    <source>
        <dbReference type="PROSITE-ProRule" id="PRU00042"/>
    </source>
</evidence>
<dbReference type="Proteomes" id="UP000324222">
    <property type="component" value="Unassembled WGS sequence"/>
</dbReference>
<evidence type="ECO:0000259" key="5">
    <source>
        <dbReference type="PROSITE" id="PS50157"/>
    </source>
</evidence>
<keyword evidence="2 4" id="KW-0863">Zinc-finger</keyword>
<feature type="domain" description="C2H2-type" evidence="5">
    <location>
        <begin position="39"/>
        <end position="66"/>
    </location>
</feature>
<evidence type="ECO:0000256" key="2">
    <source>
        <dbReference type="ARBA" id="ARBA00022771"/>
    </source>
</evidence>
<dbReference type="GO" id="GO:0000978">
    <property type="term" value="F:RNA polymerase II cis-regulatory region sequence-specific DNA binding"/>
    <property type="evidence" value="ECO:0007669"/>
    <property type="project" value="TreeGrafter"/>
</dbReference>
<dbReference type="PANTHER" id="PTHR23235">
    <property type="entry name" value="KRUEPPEL-LIKE TRANSCRIPTION FACTOR"/>
    <property type="match status" value="1"/>
</dbReference>
<organism evidence="6 7">
    <name type="scientific">Portunus trituberculatus</name>
    <name type="common">Swimming crab</name>
    <name type="synonym">Neptunus trituberculatus</name>
    <dbReference type="NCBI Taxonomy" id="210409"/>
    <lineage>
        <taxon>Eukaryota</taxon>
        <taxon>Metazoa</taxon>
        <taxon>Ecdysozoa</taxon>
        <taxon>Arthropoda</taxon>
        <taxon>Crustacea</taxon>
        <taxon>Multicrustacea</taxon>
        <taxon>Malacostraca</taxon>
        <taxon>Eumalacostraca</taxon>
        <taxon>Eucarida</taxon>
        <taxon>Decapoda</taxon>
        <taxon>Pleocyemata</taxon>
        <taxon>Brachyura</taxon>
        <taxon>Eubrachyura</taxon>
        <taxon>Portunoidea</taxon>
        <taxon>Portunidae</taxon>
        <taxon>Portuninae</taxon>
        <taxon>Portunus</taxon>
    </lineage>
</organism>
<dbReference type="Pfam" id="PF00096">
    <property type="entry name" value="zf-C2H2"/>
    <property type="match status" value="2"/>
</dbReference>
<evidence type="ECO:0000313" key="6">
    <source>
        <dbReference type="EMBL" id="MPC15502.1"/>
    </source>
</evidence>
<keyword evidence="3" id="KW-0862">Zinc</keyword>